<keyword evidence="8" id="KW-1185">Reference proteome</keyword>
<comment type="caution">
    <text evidence="7">The sequence shown here is derived from an EMBL/GenBank/DDBJ whole genome shotgun (WGS) entry which is preliminary data.</text>
</comment>
<evidence type="ECO:0000256" key="2">
    <source>
        <dbReference type="ARBA" id="ARBA00023125"/>
    </source>
</evidence>
<evidence type="ECO:0000256" key="5">
    <source>
        <dbReference type="SAM" id="MobiDB-lite"/>
    </source>
</evidence>
<dbReference type="InterPro" id="IPR036093">
    <property type="entry name" value="NAC_dom_sf"/>
</dbReference>
<name>A0AAV5DBD7_ELECO</name>
<gene>
    <name evidence="7" type="primary">ga25581</name>
    <name evidence="7" type="ORF">PR202_ga25581</name>
</gene>
<evidence type="ECO:0000313" key="7">
    <source>
        <dbReference type="EMBL" id="GJN07726.1"/>
    </source>
</evidence>
<dbReference type="Proteomes" id="UP001054889">
    <property type="component" value="Unassembled WGS sequence"/>
</dbReference>
<accession>A0AAV5DBD7</accession>
<evidence type="ECO:0000256" key="1">
    <source>
        <dbReference type="ARBA" id="ARBA00023015"/>
    </source>
</evidence>
<dbReference type="PANTHER" id="PTHR31719:SF243">
    <property type="entry name" value="NAC DOMAIN-CONTAINING PROTEIN"/>
    <property type="match status" value="1"/>
</dbReference>
<evidence type="ECO:0000313" key="8">
    <source>
        <dbReference type="Proteomes" id="UP001054889"/>
    </source>
</evidence>
<keyword evidence="1" id="KW-0805">Transcription regulation</keyword>
<keyword evidence="3" id="KW-0804">Transcription</keyword>
<evidence type="ECO:0000256" key="3">
    <source>
        <dbReference type="ARBA" id="ARBA00023163"/>
    </source>
</evidence>
<dbReference type="Pfam" id="PF02365">
    <property type="entry name" value="NAM"/>
    <property type="match status" value="1"/>
</dbReference>
<organism evidence="7 8">
    <name type="scientific">Eleusine coracana subsp. coracana</name>
    <dbReference type="NCBI Taxonomy" id="191504"/>
    <lineage>
        <taxon>Eukaryota</taxon>
        <taxon>Viridiplantae</taxon>
        <taxon>Streptophyta</taxon>
        <taxon>Embryophyta</taxon>
        <taxon>Tracheophyta</taxon>
        <taxon>Spermatophyta</taxon>
        <taxon>Magnoliopsida</taxon>
        <taxon>Liliopsida</taxon>
        <taxon>Poales</taxon>
        <taxon>Poaceae</taxon>
        <taxon>PACMAD clade</taxon>
        <taxon>Chloridoideae</taxon>
        <taxon>Cynodonteae</taxon>
        <taxon>Eleusininae</taxon>
        <taxon>Eleusine</taxon>
    </lineage>
</organism>
<dbReference type="GO" id="GO:0003677">
    <property type="term" value="F:DNA binding"/>
    <property type="evidence" value="ECO:0007669"/>
    <property type="project" value="UniProtKB-KW"/>
</dbReference>
<dbReference type="Gene3D" id="2.170.150.80">
    <property type="entry name" value="NAC domain"/>
    <property type="match status" value="1"/>
</dbReference>
<proteinExistence type="predicted"/>
<evidence type="ECO:0000256" key="4">
    <source>
        <dbReference type="ARBA" id="ARBA00023242"/>
    </source>
</evidence>
<protein>
    <recommendedName>
        <fullName evidence="6">NAC domain-containing protein</fullName>
    </recommendedName>
</protein>
<reference evidence="7" key="2">
    <citation type="submission" date="2021-12" db="EMBL/GenBank/DDBJ databases">
        <title>Resequencing data analysis of finger millet.</title>
        <authorList>
            <person name="Hatakeyama M."/>
            <person name="Aluri S."/>
            <person name="Balachadran M.T."/>
            <person name="Sivarajan S.R."/>
            <person name="Poveda L."/>
            <person name="Shimizu-Inatsugi R."/>
            <person name="Schlapbach R."/>
            <person name="Sreeman S.M."/>
            <person name="Shimizu K.K."/>
        </authorList>
    </citation>
    <scope>NUCLEOTIDE SEQUENCE</scope>
</reference>
<dbReference type="SUPFAM" id="SSF101941">
    <property type="entry name" value="NAC domain"/>
    <property type="match status" value="1"/>
</dbReference>
<keyword evidence="2" id="KW-0238">DNA-binding</keyword>
<reference evidence="7" key="1">
    <citation type="journal article" date="2018" name="DNA Res.">
        <title>Multiple hybrid de novo genome assembly of finger millet, an orphan allotetraploid crop.</title>
        <authorList>
            <person name="Hatakeyama M."/>
            <person name="Aluri S."/>
            <person name="Balachadran M.T."/>
            <person name="Sivarajan S.R."/>
            <person name="Patrignani A."/>
            <person name="Gruter S."/>
            <person name="Poveda L."/>
            <person name="Shimizu-Inatsugi R."/>
            <person name="Baeten J."/>
            <person name="Francoijs K.J."/>
            <person name="Nataraja K.N."/>
            <person name="Reddy Y.A.N."/>
            <person name="Phadnis S."/>
            <person name="Ravikumar R.L."/>
            <person name="Schlapbach R."/>
            <person name="Sreeman S.M."/>
            <person name="Shimizu K.K."/>
        </authorList>
    </citation>
    <scope>NUCLEOTIDE SEQUENCE</scope>
</reference>
<dbReference type="PANTHER" id="PTHR31719">
    <property type="entry name" value="NAC TRANSCRIPTION FACTOR 56"/>
    <property type="match status" value="1"/>
</dbReference>
<dbReference type="AlphaFoldDB" id="A0AAV5DBD7"/>
<feature type="region of interest" description="Disordered" evidence="5">
    <location>
        <begin position="151"/>
        <end position="259"/>
    </location>
</feature>
<dbReference type="InterPro" id="IPR003441">
    <property type="entry name" value="NAC-dom"/>
</dbReference>
<dbReference type="EMBL" id="BQKI01000015">
    <property type="protein sequence ID" value="GJN07726.1"/>
    <property type="molecule type" value="Genomic_DNA"/>
</dbReference>
<dbReference type="PROSITE" id="PS51005">
    <property type="entry name" value="NAC"/>
    <property type="match status" value="1"/>
</dbReference>
<evidence type="ECO:0000259" key="6">
    <source>
        <dbReference type="PROSITE" id="PS51005"/>
    </source>
</evidence>
<dbReference type="GO" id="GO:0006355">
    <property type="term" value="P:regulation of DNA-templated transcription"/>
    <property type="evidence" value="ECO:0007669"/>
    <property type="project" value="InterPro"/>
</dbReference>
<sequence length="425" mass="45180">METPEDHSFTPANYKLISVYLRRRLAGDPLPAATAAYFHDVDIYTADPATLTTGKADGDFWLFFTPLRSKSSTDSRKSRRVGGGLGTWHSEHAPEDVVDDEGNLVGRRQLFSYKDKGGRRSGWSMWEFGATDQEGGESVLVLCKIHHGRTASRRADGSTATSARKRKATDDCIDQASSAPVKRRLFPPSAPIPPAASEDKVSSAPEAIPCSRKETEAPKDTPRSVLSFWDELDPPQDTTSASLGPVPSFSPKPDASRDEISTTMELPESFLIPQSEASQGEMAAFDCGFQMVGSTAPALESCHNESFTIDIGSNMSGLPLCSPGANISGSSTGYDMATSFDGSSSFFGDLFDDCGAGPSGSWSGYNTTASWSSCNPILDGLPRQDDRGITSASAGVQYGCGLPSATFLPSAAPSQWCGGPSAWSC</sequence>
<feature type="domain" description="NAC" evidence="6">
    <location>
        <begin position="3"/>
        <end position="148"/>
    </location>
</feature>
<feature type="compositionally biased region" description="Basic and acidic residues" evidence="5">
    <location>
        <begin position="211"/>
        <end position="222"/>
    </location>
</feature>
<keyword evidence="4" id="KW-0539">Nucleus</keyword>
<feature type="region of interest" description="Disordered" evidence="5">
    <location>
        <begin position="70"/>
        <end position="91"/>
    </location>
</feature>